<proteinExistence type="predicted"/>
<keyword evidence="2" id="KW-1185">Reference proteome</keyword>
<accession>A0ABY6U2S8</accession>
<organism evidence="1 2">
    <name type="scientific">Bionectria ochroleuca</name>
    <name type="common">Gliocladium roseum</name>
    <dbReference type="NCBI Taxonomy" id="29856"/>
    <lineage>
        <taxon>Eukaryota</taxon>
        <taxon>Fungi</taxon>
        <taxon>Dikarya</taxon>
        <taxon>Ascomycota</taxon>
        <taxon>Pezizomycotina</taxon>
        <taxon>Sordariomycetes</taxon>
        <taxon>Hypocreomycetidae</taxon>
        <taxon>Hypocreales</taxon>
        <taxon>Bionectriaceae</taxon>
        <taxon>Clonostachys</taxon>
    </lineage>
</organism>
<gene>
    <name evidence="1" type="ORF">CLO192961_LOCUS160795</name>
</gene>
<protein>
    <submittedName>
        <fullName evidence="1">Uncharacterized protein</fullName>
    </submittedName>
</protein>
<dbReference type="EMBL" id="CABFNS010000732">
    <property type="protein sequence ID" value="VUC25284.1"/>
    <property type="molecule type" value="Genomic_DNA"/>
</dbReference>
<comment type="caution">
    <text evidence="1">The sequence shown here is derived from an EMBL/GenBank/DDBJ whole genome shotgun (WGS) entry which is preliminary data.</text>
</comment>
<evidence type="ECO:0000313" key="1">
    <source>
        <dbReference type="EMBL" id="VUC25284.1"/>
    </source>
</evidence>
<evidence type="ECO:0000313" key="2">
    <source>
        <dbReference type="Proteomes" id="UP000766486"/>
    </source>
</evidence>
<name>A0ABY6U2S8_BIOOC</name>
<dbReference type="Proteomes" id="UP000766486">
    <property type="component" value="Unassembled WGS sequence"/>
</dbReference>
<sequence length="82" mass="8906">MTPRNHEDADGAEHNKRQDNIANVAMERKLCNSQQARGEYCRQVQKESDLAGPMGEVVAFAGHGDTGLPAKVAVDIKVPDMS</sequence>
<reference evidence="1 2" key="1">
    <citation type="submission" date="2019-06" db="EMBL/GenBank/DDBJ databases">
        <authorList>
            <person name="Broberg M."/>
        </authorList>
    </citation>
    <scope>NUCLEOTIDE SEQUENCE [LARGE SCALE GENOMIC DNA]</scope>
</reference>